<evidence type="ECO:0000313" key="1">
    <source>
        <dbReference type="EMBL" id="MDH2132004.1"/>
    </source>
</evidence>
<protein>
    <submittedName>
        <fullName evidence="1">DUF1289 domain-containing protein</fullName>
    </submittedName>
</protein>
<proteinExistence type="predicted"/>
<accession>A0AA42WYA3</accession>
<dbReference type="Pfam" id="PF06945">
    <property type="entry name" value="DUF1289"/>
    <property type="match status" value="1"/>
</dbReference>
<name>A0AA42WYA3_SPHYA</name>
<dbReference type="RefSeq" id="WP_279776204.1">
    <property type="nucleotide sequence ID" value="NZ_JAOCKX010000015.1"/>
</dbReference>
<dbReference type="AlphaFoldDB" id="A0AA42WYA3"/>
<reference evidence="1" key="1">
    <citation type="submission" date="2022-09" db="EMBL/GenBank/DDBJ databases">
        <title>Intensive care unit water sources are persistently colonized with multi-drug resistant bacteria and are the site of extensive horizontal gene transfer of antibiotic resistance genes.</title>
        <authorList>
            <person name="Diorio-Toth L."/>
        </authorList>
    </citation>
    <scope>NUCLEOTIDE SEQUENCE</scope>
    <source>
        <strain evidence="1">GD03659</strain>
    </source>
</reference>
<organism evidence="1 2">
    <name type="scientific">Sphingobium yanoikuyae</name>
    <name type="common">Sphingomonas yanoikuyae</name>
    <dbReference type="NCBI Taxonomy" id="13690"/>
    <lineage>
        <taxon>Bacteria</taxon>
        <taxon>Pseudomonadati</taxon>
        <taxon>Pseudomonadota</taxon>
        <taxon>Alphaproteobacteria</taxon>
        <taxon>Sphingomonadales</taxon>
        <taxon>Sphingomonadaceae</taxon>
        <taxon>Sphingobium</taxon>
    </lineage>
</organism>
<dbReference type="Proteomes" id="UP001162318">
    <property type="component" value="Unassembled WGS sequence"/>
</dbReference>
<dbReference type="PANTHER" id="PTHR35175">
    <property type="entry name" value="DUF1289 DOMAIN-CONTAINING PROTEIN"/>
    <property type="match status" value="1"/>
</dbReference>
<evidence type="ECO:0000313" key="2">
    <source>
        <dbReference type="Proteomes" id="UP001162318"/>
    </source>
</evidence>
<sequence>MERSVRSPCIDLCGFDASSGWCRGCGRSREEVRRWRNLRPGEARKVAADLPQRLSKLRAKGLTNDRTDD</sequence>
<dbReference type="EMBL" id="JAOCKX010000015">
    <property type="protein sequence ID" value="MDH2132004.1"/>
    <property type="molecule type" value="Genomic_DNA"/>
</dbReference>
<gene>
    <name evidence="1" type="ORF">N5J77_12795</name>
</gene>
<dbReference type="InterPro" id="IPR010710">
    <property type="entry name" value="DUF1289"/>
</dbReference>
<comment type="caution">
    <text evidence="1">The sequence shown here is derived from an EMBL/GenBank/DDBJ whole genome shotgun (WGS) entry which is preliminary data.</text>
</comment>
<dbReference type="PANTHER" id="PTHR35175:SF2">
    <property type="entry name" value="DUF1289 DOMAIN-CONTAINING PROTEIN"/>
    <property type="match status" value="1"/>
</dbReference>